<protein>
    <submittedName>
        <fullName evidence="1">Uncharacterized protein</fullName>
    </submittedName>
</protein>
<reference evidence="1" key="1">
    <citation type="journal article" date="2015" name="Nature">
        <title>Complex archaea that bridge the gap between prokaryotes and eukaryotes.</title>
        <authorList>
            <person name="Spang A."/>
            <person name="Saw J.H."/>
            <person name="Jorgensen S.L."/>
            <person name="Zaremba-Niedzwiedzka K."/>
            <person name="Martijn J."/>
            <person name="Lind A.E."/>
            <person name="van Eijk R."/>
            <person name="Schleper C."/>
            <person name="Guy L."/>
            <person name="Ettema T.J."/>
        </authorList>
    </citation>
    <scope>NUCLEOTIDE SEQUENCE</scope>
</reference>
<accession>A0A0F9ITZ3</accession>
<dbReference type="AlphaFoldDB" id="A0A0F9ITZ3"/>
<name>A0A0F9ITZ3_9ZZZZ</name>
<organism evidence="1">
    <name type="scientific">marine sediment metagenome</name>
    <dbReference type="NCBI Taxonomy" id="412755"/>
    <lineage>
        <taxon>unclassified sequences</taxon>
        <taxon>metagenomes</taxon>
        <taxon>ecological metagenomes</taxon>
    </lineage>
</organism>
<proteinExistence type="predicted"/>
<sequence>MPDMDANEYTIKLGGMTAWKKGKEIFDFPSMTFSDVNYVAVVAMQQLRRDEMNKLADVGLARVSAAGKLDELRAFGVDVPVSLAEMRTPPSGVEVDGGQHVIRCTAKGGLADLGGIDARVPLVRRPMKKPPDPPG</sequence>
<evidence type="ECO:0000313" key="1">
    <source>
        <dbReference type="EMBL" id="KKM60814.1"/>
    </source>
</evidence>
<dbReference type="EMBL" id="LAZR01011604">
    <property type="protein sequence ID" value="KKM60814.1"/>
    <property type="molecule type" value="Genomic_DNA"/>
</dbReference>
<gene>
    <name evidence="1" type="ORF">LCGC14_1538060</name>
</gene>
<comment type="caution">
    <text evidence="1">The sequence shown here is derived from an EMBL/GenBank/DDBJ whole genome shotgun (WGS) entry which is preliminary data.</text>
</comment>